<dbReference type="InterPro" id="IPR058549">
    <property type="entry name" value="MeMalonylCoA_mutase_a/b_site"/>
</dbReference>
<dbReference type="GO" id="GO:0031419">
    <property type="term" value="F:cobalamin binding"/>
    <property type="evidence" value="ECO:0007669"/>
    <property type="project" value="UniProtKB-KW"/>
</dbReference>
<evidence type="ECO:0000256" key="7">
    <source>
        <dbReference type="ARBA" id="ARBA00023285"/>
    </source>
</evidence>
<dbReference type="InterPro" id="IPR006158">
    <property type="entry name" value="Cobalamin-bd"/>
</dbReference>
<dbReference type="Pfam" id="PF01642">
    <property type="entry name" value="MM_CoA_mutase"/>
    <property type="match status" value="1"/>
</dbReference>
<evidence type="ECO:0000256" key="8">
    <source>
        <dbReference type="SAM" id="MobiDB-lite"/>
    </source>
</evidence>
<dbReference type="AlphaFoldDB" id="A0A7S3A2E7"/>
<dbReference type="SUPFAM" id="SSF51703">
    <property type="entry name" value="Cobalamin (vitamin B12)-dependent enzymes"/>
    <property type="match status" value="1"/>
</dbReference>
<feature type="region of interest" description="Disordered" evidence="8">
    <location>
        <begin position="506"/>
        <end position="541"/>
    </location>
</feature>
<feature type="domain" description="B12-binding" evidence="9">
    <location>
        <begin position="641"/>
        <end position="773"/>
    </location>
</feature>
<dbReference type="GO" id="GO:0019678">
    <property type="term" value="P:propionate metabolic process, methylmalonyl pathway"/>
    <property type="evidence" value="ECO:0007669"/>
    <property type="project" value="TreeGrafter"/>
</dbReference>
<evidence type="ECO:0000259" key="9">
    <source>
        <dbReference type="PROSITE" id="PS51332"/>
    </source>
</evidence>
<dbReference type="GO" id="GO:0004494">
    <property type="term" value="F:methylmalonyl-CoA mutase activity"/>
    <property type="evidence" value="ECO:0007669"/>
    <property type="project" value="UniProtKB-EC"/>
</dbReference>
<dbReference type="InterPro" id="IPR006098">
    <property type="entry name" value="MMCoA_mutase_a_cat"/>
</dbReference>
<dbReference type="Gene3D" id="3.40.50.280">
    <property type="entry name" value="Cobalamin-binding domain"/>
    <property type="match status" value="1"/>
</dbReference>
<feature type="region of interest" description="Disordered" evidence="8">
    <location>
        <begin position="469"/>
        <end position="489"/>
    </location>
</feature>
<feature type="compositionally biased region" description="Polar residues" evidence="8">
    <location>
        <begin position="512"/>
        <end position="521"/>
    </location>
</feature>
<dbReference type="NCBIfam" id="TIGR00641">
    <property type="entry name" value="acid_CoA_mut_N"/>
    <property type="match status" value="1"/>
</dbReference>
<dbReference type="InterPro" id="IPR006099">
    <property type="entry name" value="MeMalonylCoA_mutase_a/b_cat"/>
</dbReference>
<dbReference type="PROSITE" id="PS00544">
    <property type="entry name" value="METMALONYL_COA_MUTASE"/>
    <property type="match status" value="1"/>
</dbReference>
<evidence type="ECO:0000313" key="10">
    <source>
        <dbReference type="EMBL" id="CAE0058000.1"/>
    </source>
</evidence>
<dbReference type="NCBIfam" id="TIGR00640">
    <property type="entry name" value="acid_CoA_mut_C"/>
    <property type="match status" value="1"/>
</dbReference>
<comment type="cofactor">
    <cofactor evidence="1">
        <name>adenosylcob(III)alamin</name>
        <dbReference type="ChEBI" id="CHEBI:18408"/>
    </cofactor>
</comment>
<reference evidence="10" key="1">
    <citation type="submission" date="2021-01" db="EMBL/GenBank/DDBJ databases">
        <authorList>
            <person name="Corre E."/>
            <person name="Pelletier E."/>
            <person name="Niang G."/>
            <person name="Scheremetjew M."/>
            <person name="Finn R."/>
            <person name="Kale V."/>
            <person name="Holt S."/>
            <person name="Cochrane G."/>
            <person name="Meng A."/>
            <person name="Brown T."/>
            <person name="Cohen L."/>
        </authorList>
    </citation>
    <scope>NUCLEOTIDE SEQUENCE</scope>
    <source>
        <strain evidence="10">CCMP 769</strain>
    </source>
</reference>
<dbReference type="GO" id="GO:0046872">
    <property type="term" value="F:metal ion binding"/>
    <property type="evidence" value="ECO:0007669"/>
    <property type="project" value="UniProtKB-KW"/>
</dbReference>
<name>A0A7S3A2E7_9RHOD</name>
<evidence type="ECO:0000256" key="5">
    <source>
        <dbReference type="ARBA" id="ARBA00022723"/>
    </source>
</evidence>
<keyword evidence="6" id="KW-0413">Isomerase</keyword>
<evidence type="ECO:0000256" key="3">
    <source>
        <dbReference type="ARBA" id="ARBA00012398"/>
    </source>
</evidence>
<dbReference type="SUPFAM" id="SSF52242">
    <property type="entry name" value="Cobalamin (vitamin B12)-binding domain"/>
    <property type="match status" value="1"/>
</dbReference>
<dbReference type="InterPro" id="IPR006159">
    <property type="entry name" value="Acid_CoA_mut_C"/>
</dbReference>
<comment type="similarity">
    <text evidence="2">Belongs to the methylmalonyl-CoA mutase family.</text>
</comment>
<keyword evidence="7" id="KW-0170">Cobalt</keyword>
<dbReference type="EC" id="5.4.99.2" evidence="3"/>
<dbReference type="InterPro" id="IPR036724">
    <property type="entry name" value="Cobalamin-bd_sf"/>
</dbReference>
<gene>
    <name evidence="10" type="ORF">RMAR00112_LOCUS26054</name>
</gene>
<dbReference type="PANTHER" id="PTHR48101">
    <property type="entry name" value="METHYLMALONYL-COA MUTASE, MITOCHONDRIAL-RELATED"/>
    <property type="match status" value="1"/>
</dbReference>
<accession>A0A7S3A2E7</accession>
<dbReference type="InterPro" id="IPR016176">
    <property type="entry name" value="Cbl-dep_enz_cat"/>
</dbReference>
<dbReference type="PROSITE" id="PS51332">
    <property type="entry name" value="B12_BINDING"/>
    <property type="match status" value="1"/>
</dbReference>
<evidence type="ECO:0000256" key="4">
    <source>
        <dbReference type="ARBA" id="ARBA00022628"/>
    </source>
</evidence>
<dbReference type="GO" id="GO:0005739">
    <property type="term" value="C:mitochondrion"/>
    <property type="evidence" value="ECO:0007669"/>
    <property type="project" value="TreeGrafter"/>
</dbReference>
<organism evidence="10">
    <name type="scientific">Rhodosorus marinus</name>
    <dbReference type="NCBI Taxonomy" id="101924"/>
    <lineage>
        <taxon>Eukaryota</taxon>
        <taxon>Rhodophyta</taxon>
        <taxon>Stylonematophyceae</taxon>
        <taxon>Stylonematales</taxon>
        <taxon>Stylonemataceae</taxon>
        <taxon>Rhodosorus</taxon>
    </lineage>
</organism>
<dbReference type="CDD" id="cd02071">
    <property type="entry name" value="MM_CoA_mut_B12_BD"/>
    <property type="match status" value="1"/>
</dbReference>
<proteinExistence type="inferred from homology"/>
<evidence type="ECO:0000256" key="1">
    <source>
        <dbReference type="ARBA" id="ARBA00001922"/>
    </source>
</evidence>
<dbReference type="NCBIfam" id="NF006944">
    <property type="entry name" value="PRK09426.1"/>
    <property type="match status" value="1"/>
</dbReference>
<keyword evidence="4" id="KW-0846">Cobalamin</keyword>
<dbReference type="EMBL" id="HBHW01033773">
    <property type="protein sequence ID" value="CAE0058000.1"/>
    <property type="molecule type" value="Transcribed_RNA"/>
</dbReference>
<keyword evidence="5" id="KW-0479">Metal-binding</keyword>
<dbReference type="Pfam" id="PF02310">
    <property type="entry name" value="B12-binding"/>
    <property type="match status" value="1"/>
</dbReference>
<sequence>MWRMERFGAFSRRGIGTIVPKRWRDAAERELKGRRDVNELWKTSPAGVSMNPVYSGEGKGEELPGEFPYTRGVYSTMYTNRPWTIRQYAGFATARESNKFYKEGLAGGVRGLSVAFDLATHRGYDSDHERVTDDVGAAGVAIDTVEDMKELFDGIPLDTVSVSMTMNGAVLPVLAFFIASAKEAGVSPSSLSGTIQNDILKEFMVRNTYIYPPEPSLRIISDIMGYCSNHMPKFNTISVSGYHMQEAGADAVTELGFTLADGLEYLHCAKQAGLEIDSIAPRCSFFFGIGMDFYAEVAKLRAARRLWARLVKENFPEAKKTQTFQLRTHCQTSGYSLTSEDPYNNVVRTTVEALAAVFGGTQSLHTNALDEAIALPTNFSARIARNTQLILQQETGIPNVADPWGGSYMMEALTDELESRAQMLIREVNEFGGMSKSIYEGWPKRRIEEFSARRQARIDSGEEVVIGVNKHKVQDQDGKDDSREDKLKSRVPVRIVDTRSVRSEQMEKLKSVRSSRNNDQVASALERVSARPPRSLNPRSVSPEWRRFRKTHLILALRILRSFQIRLAASGGDNLLEACVHAGEVRCTLGEISSAMEDVWGRHRASTGLVGGVYGREYSHGDEVSKVLELTRSFETRTGRRPRLLVVKLGQDGHDRGAKIIASGFSDLGFDVDIGPLFQTPAEAARQALESDVHVVGISSLAAAHRTSVPELISEVRRGGGEDMTFILGGVVPEDDFAQLKKQGVDMIFGPGTNVVNAAEKVLRHLVEVKQVAR</sequence>
<evidence type="ECO:0000256" key="6">
    <source>
        <dbReference type="ARBA" id="ARBA00023235"/>
    </source>
</evidence>
<dbReference type="PANTHER" id="PTHR48101:SF4">
    <property type="entry name" value="METHYLMALONYL-COA MUTASE, MITOCHONDRIAL"/>
    <property type="match status" value="1"/>
</dbReference>
<evidence type="ECO:0000256" key="2">
    <source>
        <dbReference type="ARBA" id="ARBA00008465"/>
    </source>
</evidence>
<protein>
    <recommendedName>
        <fullName evidence="3">methylmalonyl-CoA mutase</fullName>
        <ecNumber evidence="3">5.4.99.2</ecNumber>
    </recommendedName>
</protein>
<dbReference type="Gene3D" id="3.20.20.240">
    <property type="entry name" value="Methylmalonyl-CoA mutase"/>
    <property type="match status" value="1"/>
</dbReference>
<feature type="compositionally biased region" description="Basic and acidic residues" evidence="8">
    <location>
        <begin position="472"/>
        <end position="488"/>
    </location>
</feature>